<protein>
    <submittedName>
        <fullName evidence="2">Uncharacterized protein</fullName>
    </submittedName>
</protein>
<dbReference type="AlphaFoldDB" id="A0A1K1NSM0"/>
<organism evidence="2 3">
    <name type="scientific">Ruminococcus flavefaciens</name>
    <dbReference type="NCBI Taxonomy" id="1265"/>
    <lineage>
        <taxon>Bacteria</taxon>
        <taxon>Bacillati</taxon>
        <taxon>Bacillota</taxon>
        <taxon>Clostridia</taxon>
        <taxon>Eubacteriales</taxon>
        <taxon>Oscillospiraceae</taxon>
        <taxon>Ruminococcus</taxon>
    </lineage>
</organism>
<reference evidence="2 3" key="1">
    <citation type="submission" date="2016-11" db="EMBL/GenBank/DDBJ databases">
        <authorList>
            <person name="Jaros S."/>
            <person name="Januszkiewicz K."/>
            <person name="Wedrychowicz H."/>
        </authorList>
    </citation>
    <scope>NUCLEOTIDE SEQUENCE [LARGE SCALE GENOMIC DNA]</scope>
    <source>
        <strain evidence="2 3">YL228</strain>
    </source>
</reference>
<evidence type="ECO:0000256" key="1">
    <source>
        <dbReference type="SAM" id="MobiDB-lite"/>
    </source>
</evidence>
<evidence type="ECO:0000313" key="2">
    <source>
        <dbReference type="EMBL" id="SFW38273.1"/>
    </source>
</evidence>
<proteinExistence type="predicted"/>
<dbReference type="Proteomes" id="UP000183461">
    <property type="component" value="Unassembled WGS sequence"/>
</dbReference>
<evidence type="ECO:0000313" key="3">
    <source>
        <dbReference type="Proteomes" id="UP000183461"/>
    </source>
</evidence>
<feature type="region of interest" description="Disordered" evidence="1">
    <location>
        <begin position="110"/>
        <end position="196"/>
    </location>
</feature>
<feature type="compositionally biased region" description="Basic and acidic residues" evidence="1">
    <location>
        <begin position="177"/>
        <end position="187"/>
    </location>
</feature>
<gene>
    <name evidence="2" type="ORF">SAMN02910280_2229</name>
</gene>
<dbReference type="RefSeq" id="WP_072300458.1">
    <property type="nucleotide sequence ID" value="NZ_FPIP01000005.1"/>
</dbReference>
<name>A0A1K1NSM0_RUMFL</name>
<sequence length="196" mass="21576">MDNSRMSTADMLQYCNEALAWDDFGPIDIFFFESVKKILLGQCSAIEAPEPYTDDLMGIERPVRDVELEPEYGNYADIYYGEEGDDDIPDYSLTAEDEAFSADIFGGGFFTEHEGADEGESAENAEEPKAEEAAQETETAAEKPEEKTEKKTNAKKTAEKKTAAKKPAKKTSKKTAKAADPDKHEETTGGGFTVKL</sequence>
<accession>A0A1K1NSM0</accession>
<feature type="compositionally biased region" description="Basic residues" evidence="1">
    <location>
        <begin position="163"/>
        <end position="176"/>
    </location>
</feature>
<dbReference type="EMBL" id="FPIP01000005">
    <property type="protein sequence ID" value="SFW38273.1"/>
    <property type="molecule type" value="Genomic_DNA"/>
</dbReference>
<feature type="compositionally biased region" description="Basic and acidic residues" evidence="1">
    <location>
        <begin position="140"/>
        <end position="162"/>
    </location>
</feature>